<reference evidence="6" key="2">
    <citation type="submission" date="2025-08" db="UniProtKB">
        <authorList>
            <consortium name="RefSeq"/>
        </authorList>
    </citation>
    <scope>IDENTIFICATION</scope>
    <source>
        <tissue evidence="6">Leaf</tissue>
    </source>
</reference>
<dbReference type="InterPro" id="IPR009057">
    <property type="entry name" value="Homeodomain-like_sf"/>
</dbReference>
<dbReference type="InterPro" id="IPR017930">
    <property type="entry name" value="Myb_dom"/>
</dbReference>
<sequence length="180" mass="20572">MEELSETKYQKRRHVPPQEQDLIIRMHKLIGNRYFLVPPLILRLITFPNTRWSQIAGRLPGRTDNEVENYCNTHLIKKSNPKKQNATESVEATPSFIDKPVIYTEVRRSHGEEGTTTTCIEETNCFGNDVPIGSPAPLISHYPDSQTLLCLTHVLPSPISFPFFGTLLNSSKRDNFSHRL</sequence>
<dbReference type="SMART" id="SM00717">
    <property type="entry name" value="SANT"/>
    <property type="match status" value="1"/>
</dbReference>
<evidence type="ECO:0000259" key="4">
    <source>
        <dbReference type="PROSITE" id="PS51294"/>
    </source>
</evidence>
<accession>A0A9W3CFS5</accession>
<feature type="domain" description="HTH myb-type" evidence="4">
    <location>
        <begin position="51"/>
        <end position="79"/>
    </location>
</feature>
<dbReference type="OrthoDB" id="2143914at2759"/>
<organism evidence="5 6">
    <name type="scientific">Raphanus sativus</name>
    <name type="common">Radish</name>
    <name type="synonym">Raphanus raphanistrum var. sativus</name>
    <dbReference type="NCBI Taxonomy" id="3726"/>
    <lineage>
        <taxon>Eukaryota</taxon>
        <taxon>Viridiplantae</taxon>
        <taxon>Streptophyta</taxon>
        <taxon>Embryophyta</taxon>
        <taxon>Tracheophyta</taxon>
        <taxon>Spermatophyta</taxon>
        <taxon>Magnoliopsida</taxon>
        <taxon>eudicotyledons</taxon>
        <taxon>Gunneridae</taxon>
        <taxon>Pentapetalae</taxon>
        <taxon>rosids</taxon>
        <taxon>malvids</taxon>
        <taxon>Brassicales</taxon>
        <taxon>Brassicaceae</taxon>
        <taxon>Brassiceae</taxon>
        <taxon>Raphanus</taxon>
    </lineage>
</organism>
<dbReference type="RefSeq" id="XP_056850413.1">
    <property type="nucleotide sequence ID" value="XM_056994433.1"/>
</dbReference>
<dbReference type="PANTHER" id="PTHR47998">
    <property type="entry name" value="TRANSCRIPTION FACTOR MYB51-LIKE ISOFORM X1"/>
    <property type="match status" value="1"/>
</dbReference>
<dbReference type="AlphaFoldDB" id="A0A9W3CFS5"/>
<dbReference type="GO" id="GO:0005634">
    <property type="term" value="C:nucleus"/>
    <property type="evidence" value="ECO:0007669"/>
    <property type="project" value="UniProtKB-SubCell"/>
</dbReference>
<dbReference type="CDD" id="cd00167">
    <property type="entry name" value="SANT"/>
    <property type="match status" value="1"/>
</dbReference>
<dbReference type="GO" id="GO:0000976">
    <property type="term" value="F:transcription cis-regulatory region binding"/>
    <property type="evidence" value="ECO:0007669"/>
    <property type="project" value="TreeGrafter"/>
</dbReference>
<keyword evidence="2" id="KW-0238">DNA-binding</keyword>
<evidence type="ECO:0000256" key="1">
    <source>
        <dbReference type="ARBA" id="ARBA00004123"/>
    </source>
</evidence>
<dbReference type="Proteomes" id="UP000504610">
    <property type="component" value="Chromosome 9"/>
</dbReference>
<evidence type="ECO:0000313" key="6">
    <source>
        <dbReference type="RefSeq" id="XP_056850413.1"/>
    </source>
</evidence>
<dbReference type="SUPFAM" id="SSF46689">
    <property type="entry name" value="Homeodomain-like"/>
    <property type="match status" value="1"/>
</dbReference>
<dbReference type="GeneID" id="130499924"/>
<gene>
    <name evidence="6" type="primary">LOC130499924</name>
</gene>
<reference evidence="5" key="1">
    <citation type="journal article" date="2019" name="Database">
        <title>The radish genome database (RadishGD): an integrated information resource for radish genomics.</title>
        <authorList>
            <person name="Yu H.J."/>
            <person name="Baek S."/>
            <person name="Lee Y.J."/>
            <person name="Cho A."/>
            <person name="Mun J.H."/>
        </authorList>
    </citation>
    <scope>NUCLEOTIDE SEQUENCE [LARGE SCALE GENOMIC DNA]</scope>
    <source>
        <strain evidence="5">cv. WK10039</strain>
    </source>
</reference>
<name>A0A9W3CFS5_RAPSA</name>
<proteinExistence type="predicted"/>
<keyword evidence="3" id="KW-0539">Nucleus</keyword>
<dbReference type="GO" id="GO:0006355">
    <property type="term" value="P:regulation of DNA-templated transcription"/>
    <property type="evidence" value="ECO:0007669"/>
    <property type="project" value="TreeGrafter"/>
</dbReference>
<dbReference type="GO" id="GO:0030154">
    <property type="term" value="P:cell differentiation"/>
    <property type="evidence" value="ECO:0007669"/>
    <property type="project" value="TreeGrafter"/>
</dbReference>
<dbReference type="InterPro" id="IPR001005">
    <property type="entry name" value="SANT/Myb"/>
</dbReference>
<dbReference type="KEGG" id="rsz:130499924"/>
<dbReference type="PROSITE" id="PS51294">
    <property type="entry name" value="HTH_MYB"/>
    <property type="match status" value="1"/>
</dbReference>
<dbReference type="Pfam" id="PF00249">
    <property type="entry name" value="Myb_DNA-binding"/>
    <property type="match status" value="1"/>
</dbReference>
<dbReference type="Gene3D" id="1.10.10.60">
    <property type="entry name" value="Homeodomain-like"/>
    <property type="match status" value="1"/>
</dbReference>
<evidence type="ECO:0000313" key="5">
    <source>
        <dbReference type="Proteomes" id="UP000504610"/>
    </source>
</evidence>
<comment type="subcellular location">
    <subcellularLocation>
        <location evidence="1">Nucleus</location>
    </subcellularLocation>
</comment>
<dbReference type="PANTHER" id="PTHR47998:SF43">
    <property type="entry name" value="TRANSCRIPTION FACTOR MYB82"/>
    <property type="match status" value="1"/>
</dbReference>
<keyword evidence="5" id="KW-1185">Reference proteome</keyword>
<evidence type="ECO:0000256" key="2">
    <source>
        <dbReference type="ARBA" id="ARBA00023125"/>
    </source>
</evidence>
<evidence type="ECO:0000256" key="3">
    <source>
        <dbReference type="ARBA" id="ARBA00023242"/>
    </source>
</evidence>
<protein>
    <submittedName>
        <fullName evidence="6">Transcription factor MYB82-like</fullName>
    </submittedName>
</protein>
<dbReference type="InterPro" id="IPR015495">
    <property type="entry name" value="Myb_TF_plants"/>
</dbReference>